<evidence type="ECO:0000313" key="11">
    <source>
        <dbReference type="Proteomes" id="UP000186785"/>
    </source>
</evidence>
<evidence type="ECO:0000256" key="8">
    <source>
        <dbReference type="PIRSR" id="PIRSR001500-2"/>
    </source>
</evidence>
<dbReference type="InterPro" id="IPR045865">
    <property type="entry name" value="ACT-like_dom_sf"/>
</dbReference>
<dbReference type="Pfam" id="PF00800">
    <property type="entry name" value="PDT"/>
    <property type="match status" value="1"/>
</dbReference>
<dbReference type="RefSeq" id="WP_073709645.1">
    <property type="nucleotide sequence ID" value="NZ_MQSU01000003.1"/>
</dbReference>
<keyword evidence="3" id="KW-0028">Amino-acid biosynthesis</keyword>
<evidence type="ECO:0000256" key="6">
    <source>
        <dbReference type="ARBA" id="ARBA00023239"/>
    </source>
</evidence>
<name>A0A1Q5PK74_9ACTO</name>
<dbReference type="FunFam" id="3.40.190.10:FF:000064">
    <property type="entry name" value="Prephenate dehydratase"/>
    <property type="match status" value="1"/>
</dbReference>
<dbReference type="OrthoDB" id="9802281at2"/>
<comment type="caution">
    <text evidence="10">The sequence shown here is derived from an EMBL/GenBank/DDBJ whole genome shotgun (WGS) entry which is preliminary data.</text>
</comment>
<keyword evidence="5" id="KW-0584">Phenylalanine biosynthesis</keyword>
<dbReference type="PIRSF" id="PIRSF001500">
    <property type="entry name" value="Chor_mut_pdt_Ppr"/>
    <property type="match status" value="1"/>
</dbReference>
<dbReference type="InterPro" id="IPR008242">
    <property type="entry name" value="Chor_mutase/pphenate_deHydtase"/>
</dbReference>
<dbReference type="InterPro" id="IPR018528">
    <property type="entry name" value="Preph_deHydtase_CS"/>
</dbReference>
<feature type="site" description="Essential for prephenate dehydratase activity" evidence="8">
    <location>
        <position position="188"/>
    </location>
</feature>
<gene>
    <name evidence="10" type="ORF">BSR29_07310</name>
</gene>
<evidence type="ECO:0000256" key="1">
    <source>
        <dbReference type="ARBA" id="ARBA00004741"/>
    </source>
</evidence>
<evidence type="ECO:0000256" key="7">
    <source>
        <dbReference type="ARBA" id="ARBA00047848"/>
    </source>
</evidence>
<dbReference type="InterPro" id="IPR001086">
    <property type="entry name" value="Preph_deHydtase"/>
</dbReference>
<dbReference type="STRING" id="1921764.BSR28_04955"/>
<dbReference type="NCBIfam" id="NF008865">
    <property type="entry name" value="PRK11898.1"/>
    <property type="match status" value="1"/>
</dbReference>
<evidence type="ECO:0000259" key="9">
    <source>
        <dbReference type="PROSITE" id="PS51171"/>
    </source>
</evidence>
<dbReference type="CDD" id="cd13632">
    <property type="entry name" value="PBP2_Aa-PDT_like"/>
    <property type="match status" value="1"/>
</dbReference>
<dbReference type="Gene3D" id="3.40.190.10">
    <property type="entry name" value="Periplasmic binding protein-like II"/>
    <property type="match status" value="2"/>
</dbReference>
<dbReference type="EC" id="4.2.1.51" evidence="2"/>
<dbReference type="UniPathway" id="UPA00121">
    <property type="reaction ID" value="UER00345"/>
</dbReference>
<proteinExistence type="predicted"/>
<comment type="pathway">
    <text evidence="1">Amino-acid biosynthesis; L-phenylalanine biosynthesis; phenylpyruvate from prephenate: step 1/1.</text>
</comment>
<dbReference type="GO" id="GO:0005737">
    <property type="term" value="C:cytoplasm"/>
    <property type="evidence" value="ECO:0007669"/>
    <property type="project" value="TreeGrafter"/>
</dbReference>
<sequence>MTTEAQSSQSVKIAYLGPQGTFTELALRDLAKKFELDAEGLPCLDVPTALKKVASGEADRAVIPIENSVEGGVNASLDALARTGNLRIIAETVIPIDFCLVVRKGVKAEQVKRVGTHPHAWAQCRNWVAENFPGASHVPATSTAAAAELLTGDRYPGFEAALCNRVAAASEGLETLASGIADNSQAVTRFVMVAKPGVLPAVTGADKTTLQVRLPDNEAGALLSMLEQFSARGVNLSRIESRPAGGPLGAYEFSLDIEGHILEQRVQAALVGLHRTCPQVKFLGSYESASGHEVKVLPGTSDQAFEAANDWIASLTEVQ</sequence>
<reference evidence="10 11" key="1">
    <citation type="submission" date="2016-11" db="EMBL/GenBank/DDBJ databases">
        <title>Actinomyces gypaetusis sp. nov. isolated from the vulture Gypaetus barbatus in Qinghai Tibet Plateau China.</title>
        <authorList>
            <person name="Meng X."/>
        </authorList>
    </citation>
    <scope>NUCLEOTIDE SEQUENCE [LARGE SCALE GENOMIC DNA]</scope>
    <source>
        <strain evidence="10 11">VUL4_2</strain>
    </source>
</reference>
<evidence type="ECO:0000256" key="2">
    <source>
        <dbReference type="ARBA" id="ARBA00013147"/>
    </source>
</evidence>
<keyword evidence="6" id="KW-0456">Lyase</keyword>
<protein>
    <recommendedName>
        <fullName evidence="2">prephenate dehydratase</fullName>
        <ecNumber evidence="2">4.2.1.51</ecNumber>
    </recommendedName>
</protein>
<dbReference type="SUPFAM" id="SSF53850">
    <property type="entry name" value="Periplasmic binding protein-like II"/>
    <property type="match status" value="1"/>
</dbReference>
<dbReference type="Proteomes" id="UP000186785">
    <property type="component" value="Unassembled WGS sequence"/>
</dbReference>
<dbReference type="GO" id="GO:0004664">
    <property type="term" value="F:prephenate dehydratase activity"/>
    <property type="evidence" value="ECO:0007669"/>
    <property type="project" value="UniProtKB-EC"/>
</dbReference>
<dbReference type="PANTHER" id="PTHR21022">
    <property type="entry name" value="PREPHENATE DEHYDRATASE P PROTEIN"/>
    <property type="match status" value="1"/>
</dbReference>
<dbReference type="CDD" id="cd04905">
    <property type="entry name" value="ACT_CM-PDT"/>
    <property type="match status" value="1"/>
</dbReference>
<dbReference type="PROSITE" id="PS51171">
    <property type="entry name" value="PREPHENATE_DEHYDR_3"/>
    <property type="match status" value="1"/>
</dbReference>
<dbReference type="Gene3D" id="3.30.70.260">
    <property type="match status" value="1"/>
</dbReference>
<dbReference type="GO" id="GO:0009094">
    <property type="term" value="P:L-phenylalanine biosynthetic process"/>
    <property type="evidence" value="ECO:0007669"/>
    <property type="project" value="UniProtKB-UniPathway"/>
</dbReference>
<dbReference type="AlphaFoldDB" id="A0A1Q5PK74"/>
<dbReference type="EMBL" id="MQSV01000005">
    <property type="protein sequence ID" value="OKL46620.1"/>
    <property type="molecule type" value="Genomic_DNA"/>
</dbReference>
<evidence type="ECO:0000256" key="5">
    <source>
        <dbReference type="ARBA" id="ARBA00023222"/>
    </source>
</evidence>
<dbReference type="PROSITE" id="PS00858">
    <property type="entry name" value="PREPHENATE_DEHYDR_2"/>
    <property type="match status" value="1"/>
</dbReference>
<comment type="catalytic activity">
    <reaction evidence="7">
        <text>prephenate + H(+) = 3-phenylpyruvate + CO2 + H2O</text>
        <dbReference type="Rhea" id="RHEA:21648"/>
        <dbReference type="ChEBI" id="CHEBI:15377"/>
        <dbReference type="ChEBI" id="CHEBI:15378"/>
        <dbReference type="ChEBI" id="CHEBI:16526"/>
        <dbReference type="ChEBI" id="CHEBI:18005"/>
        <dbReference type="ChEBI" id="CHEBI:29934"/>
        <dbReference type="EC" id="4.2.1.51"/>
    </reaction>
</comment>
<feature type="domain" description="Prephenate dehydratase" evidence="9">
    <location>
        <begin position="12"/>
        <end position="195"/>
    </location>
</feature>
<evidence type="ECO:0000313" key="10">
    <source>
        <dbReference type="EMBL" id="OKL46620.1"/>
    </source>
</evidence>
<organism evidence="10 11">
    <name type="scientific">Boudabousia liubingyangii</name>
    <dbReference type="NCBI Taxonomy" id="1921764"/>
    <lineage>
        <taxon>Bacteria</taxon>
        <taxon>Bacillati</taxon>
        <taxon>Actinomycetota</taxon>
        <taxon>Actinomycetes</taxon>
        <taxon>Actinomycetales</taxon>
        <taxon>Actinomycetaceae</taxon>
        <taxon>Boudabousia</taxon>
    </lineage>
</organism>
<keyword evidence="11" id="KW-1185">Reference proteome</keyword>
<keyword evidence="4" id="KW-0057">Aromatic amino acid biosynthesis</keyword>
<evidence type="ECO:0000256" key="3">
    <source>
        <dbReference type="ARBA" id="ARBA00022605"/>
    </source>
</evidence>
<accession>A0A1Q5PK74</accession>
<evidence type="ECO:0000256" key="4">
    <source>
        <dbReference type="ARBA" id="ARBA00023141"/>
    </source>
</evidence>
<dbReference type="PANTHER" id="PTHR21022:SF19">
    <property type="entry name" value="PREPHENATE DEHYDRATASE-RELATED"/>
    <property type="match status" value="1"/>
</dbReference>
<dbReference type="SUPFAM" id="SSF55021">
    <property type="entry name" value="ACT-like"/>
    <property type="match status" value="1"/>
</dbReference>